<dbReference type="RefSeq" id="WP_314207584.1">
    <property type="nucleotide sequence ID" value="NZ_JAVTLL010000048.1"/>
</dbReference>
<reference evidence="2" key="1">
    <citation type="submission" date="2023-07" db="EMBL/GenBank/DDBJ databases">
        <title>Draft genome sequence of the endophytic actinobacterium Streptomyces justiciae WPN32, a potential antibiotic producer.</title>
        <authorList>
            <person name="Yasawong M."/>
            <person name="Pana W."/>
            <person name="Ganta P."/>
            <person name="Santapan N."/>
            <person name="Songngamsuk T."/>
            <person name="Phatcharaharikarn M."/>
            <person name="Kerdtoob S."/>
            <person name="Nantapong N."/>
        </authorList>
    </citation>
    <scope>NUCLEOTIDE SEQUENCE [LARGE SCALE GENOMIC DNA]</scope>
    <source>
        <strain evidence="2">WPN32</strain>
    </source>
</reference>
<sequence length="467" mass="52134">MEDTSRLRQAVLTWLEQACNLPAVPQTITDVALAALPEWEALSNAVVRAAPISDQRDLYGKVDGDWLPQWSTLLGGSGLGDATRLVAQGAKVPVEDVADSFVAFCTAPAPAVEDWLLLTGDLPEGTRIDLGRYTLQAFTTDELRQLGPMPALYGIKPGGLDLQLLAGAPFVHVPDPDRASDRSGGHWFDFTGPRPEARHWRALLPLILWSPELLHVDAVFDVERGRDFGLHQNHVPTTLQIYEDRYGRQEETEVRELGNFHVTRAEVPRLQAFCTAVTAKIDAVMDGAASRRKLPKKRARRLERAARHLLQAHQRTHSDYSVWEQEADELHLDYVIALEALMASPNDDHAEGISERIRSRASAFFPTPALRDRVENMVQKAYSARSKYVHGDALKDQDESERLTDLRNLRLLVRQIVLRWLVLTPYDLGDLASLLDAAADGTGREHAIDEPLRAFFSATPPQDRPQL</sequence>
<evidence type="ECO:0000313" key="1">
    <source>
        <dbReference type="EMBL" id="MDT7847387.1"/>
    </source>
</evidence>
<dbReference type="Proteomes" id="UP001257948">
    <property type="component" value="Unassembled WGS sequence"/>
</dbReference>
<organism evidence="1 2">
    <name type="scientific">Streptomyces justiciae</name>
    <dbReference type="NCBI Taxonomy" id="2780140"/>
    <lineage>
        <taxon>Bacteria</taxon>
        <taxon>Bacillati</taxon>
        <taxon>Actinomycetota</taxon>
        <taxon>Actinomycetes</taxon>
        <taxon>Kitasatosporales</taxon>
        <taxon>Streptomycetaceae</taxon>
        <taxon>Streptomyces</taxon>
    </lineage>
</organism>
<protein>
    <submittedName>
        <fullName evidence="1">HEPN domain-containing protein</fullName>
    </submittedName>
</protein>
<gene>
    <name evidence="1" type="ORF">RQC66_42385</name>
</gene>
<keyword evidence="2" id="KW-1185">Reference proteome</keyword>
<comment type="caution">
    <text evidence="1">The sequence shown here is derived from an EMBL/GenBank/DDBJ whole genome shotgun (WGS) entry which is preliminary data.</text>
</comment>
<proteinExistence type="predicted"/>
<dbReference type="EMBL" id="JAVTLL010000048">
    <property type="protein sequence ID" value="MDT7847387.1"/>
    <property type="molecule type" value="Genomic_DNA"/>
</dbReference>
<name>A0ABU3M979_9ACTN</name>
<accession>A0ABU3M979</accession>
<evidence type="ECO:0000313" key="2">
    <source>
        <dbReference type="Proteomes" id="UP001257948"/>
    </source>
</evidence>